<comment type="caution">
    <text evidence="1">The sequence shown here is derived from an EMBL/GenBank/DDBJ whole genome shotgun (WGS) entry which is preliminary data.</text>
</comment>
<proteinExistence type="predicted"/>
<reference evidence="1 2" key="1">
    <citation type="submission" date="2017-10" db="EMBL/GenBank/DDBJ databases">
        <title>Sequencing the genomes of 1000 actinobacteria strains.</title>
        <authorList>
            <person name="Klenk H.-P."/>
        </authorList>
    </citation>
    <scope>NUCLEOTIDE SEQUENCE [LARGE SCALE GENOMIC DNA]</scope>
    <source>
        <strain evidence="1 2">DSM 15597</strain>
    </source>
</reference>
<dbReference type="AlphaFoldDB" id="A0A2A9CRN0"/>
<evidence type="ECO:0000313" key="1">
    <source>
        <dbReference type="EMBL" id="PFG16851.1"/>
    </source>
</evidence>
<accession>A0A2A9CRN0</accession>
<sequence>MPASSRSVRLTPGQLGYLMSAPYLDPALRSLVDESVSTQLHNSLSIGSDAAEDLRSALTLRLAAVGFDSSYALTAEGRLVEYLIDALAGS</sequence>
<keyword evidence="2" id="KW-1185">Reference proteome</keyword>
<protein>
    <submittedName>
        <fullName evidence="1">Uncharacterized protein</fullName>
    </submittedName>
</protein>
<organism evidence="1 2">
    <name type="scientific">Propionicimonas paludicola</name>
    <dbReference type="NCBI Taxonomy" id="185243"/>
    <lineage>
        <taxon>Bacteria</taxon>
        <taxon>Bacillati</taxon>
        <taxon>Actinomycetota</taxon>
        <taxon>Actinomycetes</taxon>
        <taxon>Propionibacteriales</taxon>
        <taxon>Nocardioidaceae</taxon>
        <taxon>Propionicimonas</taxon>
    </lineage>
</organism>
<gene>
    <name evidence="1" type="ORF">ATK74_1406</name>
</gene>
<dbReference type="EMBL" id="PDJC01000001">
    <property type="protein sequence ID" value="PFG16851.1"/>
    <property type="molecule type" value="Genomic_DNA"/>
</dbReference>
<dbReference type="Proteomes" id="UP000226079">
    <property type="component" value="Unassembled WGS sequence"/>
</dbReference>
<evidence type="ECO:0000313" key="2">
    <source>
        <dbReference type="Proteomes" id="UP000226079"/>
    </source>
</evidence>
<name>A0A2A9CRN0_9ACTN</name>